<dbReference type="EMBL" id="BLWC01000001">
    <property type="protein sequence ID" value="GFM96470.1"/>
    <property type="molecule type" value="Genomic_DNA"/>
</dbReference>
<dbReference type="GO" id="GO:0003724">
    <property type="term" value="F:RNA helicase activity"/>
    <property type="evidence" value="ECO:0007669"/>
    <property type="project" value="UniProtKB-EC"/>
</dbReference>
<keyword evidence="3 7" id="KW-0347">Helicase</keyword>
<evidence type="ECO:0000313" key="8">
    <source>
        <dbReference type="EMBL" id="NYE40202.1"/>
    </source>
</evidence>
<name>A0A7J0C1T8_9ACTN</name>
<dbReference type="Gene3D" id="3.40.50.300">
    <property type="entry name" value="P-loop containing nucleotide triphosphate hydrolases"/>
    <property type="match status" value="2"/>
</dbReference>
<dbReference type="GO" id="GO:0005524">
    <property type="term" value="F:ATP binding"/>
    <property type="evidence" value="ECO:0007669"/>
    <property type="project" value="UniProtKB-KW"/>
</dbReference>
<dbReference type="SMART" id="SM00847">
    <property type="entry name" value="HA2"/>
    <property type="match status" value="1"/>
</dbReference>
<dbReference type="InterPro" id="IPR007502">
    <property type="entry name" value="Helicase-assoc_dom"/>
</dbReference>
<dbReference type="GO" id="GO:0003676">
    <property type="term" value="F:nucleic acid binding"/>
    <property type="evidence" value="ECO:0007669"/>
    <property type="project" value="InterPro"/>
</dbReference>
<evidence type="ECO:0000256" key="4">
    <source>
        <dbReference type="ARBA" id="ARBA00022840"/>
    </source>
</evidence>
<keyword evidence="2 8" id="KW-0378">Hydrolase</keyword>
<evidence type="ECO:0000256" key="3">
    <source>
        <dbReference type="ARBA" id="ARBA00022806"/>
    </source>
</evidence>
<dbReference type="CDD" id="cd18791">
    <property type="entry name" value="SF2_C_RHA"/>
    <property type="match status" value="1"/>
</dbReference>
<evidence type="ECO:0000313" key="9">
    <source>
        <dbReference type="Proteomes" id="UP000498980"/>
    </source>
</evidence>
<dbReference type="Proteomes" id="UP000498980">
    <property type="component" value="Unassembled WGS sequence"/>
</dbReference>
<dbReference type="InterPro" id="IPR013689">
    <property type="entry name" value="RNA_helicase_ATP-dep_HrpB_C"/>
</dbReference>
<gene>
    <name evidence="7" type="primary">hrpB</name>
    <name evidence="8" type="ORF">HEB29_001213</name>
    <name evidence="7" type="ORF">Sfulv_12810</name>
</gene>
<sequence>MIRTDALDQLPVRTAVPALERALDERGVAVLCAPPGTGKTTLVPLVLAGLTGPGPVRRVVVAEPRRIAARAAARRMAWLLGEQPGGRVGFTVRGERVVGRDTVVEVVTTGVLLQRLQRDQELAGTDVVIIDECHERHLDADTVAAFLLDVRAALRPDLRLLAASATTDAQGWARLLGDAPVVEAQGVSHPVEVVWAPPSRPVRPPHGLRVDPALLTHVASVVRRALAEREGDVLCFLPGVGEIGRVAGQLSGVAAEVLQVHGRAPAAVQDAVLAGSSGGRRVVLTTSVAESSLTVPGVRVVVDSGLAREPRTDHARGLSALTTVRASQAAGRQRAGRAGREAPGAVYRCWEQAEDGRLARFPAPEIKVADLAAFALQVACWGDPDASGLALLDPPPAGAMGAAREVLTAVGAVDAAGRVTERGVRMSRLGVHPRLARALLDGAAEVGGRRAAEVVALLSEEPPREYGDDLAAALRTARRGQDGYAARWRQEVRRLSSSLGAGPSGPAGSDDAAAGLVAALAFPERVARARGEGAFLMVSGTGAELGNGSRLRSAPWLAVAVADRPAHAASARVRLAAVVDEDTARLAAGHLRFAGEEVRWVDGDVVARSVERLGAVELSVRALRQPKPELVRGALLEGLRREGTGLLRWSRDGEQLRARLAFLHRELGAPWPDVSDEALLARAAEWLEPELSRARRRADLARIDAVQAVRRLLPWATGEAARLDELAPERIEVPSGSRIRVEYGGAQPVLAVKLQELFGLRETPRVAGVPVLFHLLSPAGRPAAVTADLASFWREGYKAVRAELRGRYPKHPWPEDPATVEATRFTSARLRRG</sequence>
<dbReference type="AlphaFoldDB" id="A0A7J0C1T8"/>
<dbReference type="InterPro" id="IPR001650">
    <property type="entry name" value="Helicase_C-like"/>
</dbReference>
<keyword evidence="1" id="KW-0547">Nucleotide-binding</keyword>
<dbReference type="PANTHER" id="PTHR43519:SF1">
    <property type="entry name" value="ATP-DEPENDENT RNA HELICASE HRPB"/>
    <property type="match status" value="1"/>
</dbReference>
<dbReference type="InterPro" id="IPR014001">
    <property type="entry name" value="Helicase_ATP-bd"/>
</dbReference>
<accession>A0A7J0C1T8</accession>
<evidence type="ECO:0000259" key="5">
    <source>
        <dbReference type="PROSITE" id="PS51192"/>
    </source>
</evidence>
<dbReference type="RefSeq" id="WP_173312446.1">
    <property type="nucleotide sequence ID" value="NZ_BAAAUE010000007.1"/>
</dbReference>
<dbReference type="SMART" id="SM00490">
    <property type="entry name" value="HELICc"/>
    <property type="match status" value="1"/>
</dbReference>
<reference evidence="8 10" key="2">
    <citation type="submission" date="2020-07" db="EMBL/GenBank/DDBJ databases">
        <title>Sequencing the genomes of 1000 actinobacteria strains.</title>
        <authorList>
            <person name="Klenk H.-P."/>
        </authorList>
    </citation>
    <scope>NUCLEOTIDE SEQUENCE [LARGE SCALE GENOMIC DNA]</scope>
    <source>
        <strain evidence="8 10">DSM 41455</strain>
    </source>
</reference>
<evidence type="ECO:0000313" key="7">
    <source>
        <dbReference type="EMBL" id="GFM96470.1"/>
    </source>
</evidence>
<dbReference type="PANTHER" id="PTHR43519">
    <property type="entry name" value="ATP-DEPENDENT RNA HELICASE HRPB"/>
    <property type="match status" value="1"/>
</dbReference>
<dbReference type="PROSITE" id="PS51192">
    <property type="entry name" value="HELICASE_ATP_BIND_1"/>
    <property type="match status" value="1"/>
</dbReference>
<dbReference type="EC" id="3.6.4.13" evidence="8"/>
<dbReference type="EMBL" id="JACCCF010000001">
    <property type="protein sequence ID" value="NYE40202.1"/>
    <property type="molecule type" value="Genomic_DNA"/>
</dbReference>
<dbReference type="GO" id="GO:0016787">
    <property type="term" value="F:hydrolase activity"/>
    <property type="evidence" value="ECO:0007669"/>
    <property type="project" value="UniProtKB-KW"/>
</dbReference>
<feature type="domain" description="Helicase C-terminal" evidence="6">
    <location>
        <begin position="214"/>
        <end position="382"/>
    </location>
</feature>
<feature type="domain" description="Helicase ATP-binding" evidence="5">
    <location>
        <begin position="20"/>
        <end position="166"/>
    </location>
</feature>
<dbReference type="PIRSF" id="PIRSF005496">
    <property type="entry name" value="ATP_hel_hrpB"/>
    <property type="match status" value="1"/>
</dbReference>
<dbReference type="InterPro" id="IPR010225">
    <property type="entry name" value="HrpB"/>
</dbReference>
<dbReference type="SMART" id="SM00487">
    <property type="entry name" value="DEXDc"/>
    <property type="match status" value="1"/>
</dbReference>
<dbReference type="Gene3D" id="1.20.120.1080">
    <property type="match status" value="1"/>
</dbReference>
<keyword evidence="4" id="KW-0067">ATP-binding</keyword>
<dbReference type="Proteomes" id="UP000530403">
    <property type="component" value="Unassembled WGS sequence"/>
</dbReference>
<comment type="caution">
    <text evidence="7">The sequence shown here is derived from an EMBL/GenBank/DDBJ whole genome shotgun (WGS) entry which is preliminary data.</text>
</comment>
<evidence type="ECO:0000256" key="1">
    <source>
        <dbReference type="ARBA" id="ARBA00022741"/>
    </source>
</evidence>
<dbReference type="NCBIfam" id="TIGR01970">
    <property type="entry name" value="DEAH_box_HrpB"/>
    <property type="match status" value="1"/>
</dbReference>
<keyword evidence="9" id="KW-1185">Reference proteome</keyword>
<dbReference type="SUPFAM" id="SSF52540">
    <property type="entry name" value="P-loop containing nucleoside triphosphate hydrolases"/>
    <property type="match status" value="1"/>
</dbReference>
<dbReference type="Pfam" id="PF08482">
    <property type="entry name" value="HrpB_C"/>
    <property type="match status" value="1"/>
</dbReference>
<evidence type="ECO:0000259" key="6">
    <source>
        <dbReference type="PROSITE" id="PS51194"/>
    </source>
</evidence>
<proteinExistence type="predicted"/>
<dbReference type="SMART" id="SM00382">
    <property type="entry name" value="AAA"/>
    <property type="match status" value="1"/>
</dbReference>
<dbReference type="Pfam" id="PF00271">
    <property type="entry name" value="Helicase_C"/>
    <property type="match status" value="1"/>
</dbReference>
<protein>
    <submittedName>
        <fullName evidence="7 8">ATP-dependent helicase</fullName>
        <ecNumber evidence="8">3.6.4.13</ecNumber>
    </submittedName>
</protein>
<dbReference type="PROSITE" id="PS51194">
    <property type="entry name" value="HELICASE_CTER"/>
    <property type="match status" value="1"/>
</dbReference>
<dbReference type="InterPro" id="IPR003593">
    <property type="entry name" value="AAA+_ATPase"/>
</dbReference>
<dbReference type="InterPro" id="IPR011545">
    <property type="entry name" value="DEAD/DEAH_box_helicase_dom"/>
</dbReference>
<reference evidence="7 9" key="1">
    <citation type="submission" date="2020-05" db="EMBL/GenBank/DDBJ databases">
        <title>Whole genome shotgun sequence of Streptomyces fulvorobeus NBRC 15897.</title>
        <authorList>
            <person name="Komaki H."/>
            <person name="Tamura T."/>
        </authorList>
    </citation>
    <scope>NUCLEOTIDE SEQUENCE [LARGE SCALE GENOMIC DNA]</scope>
    <source>
        <strain evidence="7 9">NBRC 15897</strain>
    </source>
</reference>
<evidence type="ECO:0000313" key="10">
    <source>
        <dbReference type="Proteomes" id="UP000530403"/>
    </source>
</evidence>
<dbReference type="Pfam" id="PF00270">
    <property type="entry name" value="DEAD"/>
    <property type="match status" value="1"/>
</dbReference>
<evidence type="ECO:0000256" key="2">
    <source>
        <dbReference type="ARBA" id="ARBA00022801"/>
    </source>
</evidence>
<organism evidence="7 9">
    <name type="scientific">Streptomyces fulvorobeus</name>
    <dbReference type="NCBI Taxonomy" id="284028"/>
    <lineage>
        <taxon>Bacteria</taxon>
        <taxon>Bacillati</taxon>
        <taxon>Actinomycetota</taxon>
        <taxon>Actinomycetes</taxon>
        <taxon>Kitasatosporales</taxon>
        <taxon>Streptomycetaceae</taxon>
        <taxon>Streptomyces</taxon>
    </lineage>
</organism>
<dbReference type="InterPro" id="IPR027417">
    <property type="entry name" value="P-loop_NTPase"/>
</dbReference>